<feature type="region of interest" description="Disordered" evidence="1">
    <location>
        <begin position="1"/>
        <end position="24"/>
    </location>
</feature>
<evidence type="ECO:0000313" key="2">
    <source>
        <dbReference type="EMBL" id="CCQ43514.1"/>
    </source>
</evidence>
<feature type="compositionally biased region" description="Basic and acidic residues" evidence="1">
    <location>
        <begin position="1"/>
        <end position="11"/>
    </location>
</feature>
<sequence length="79" mass="9262">MEKGYFSERENGYPMAQTQNSPSSPNFDYRAVQFGCRFRCTHMSYISVDYSQVQMLILNSTLTFFLATQVHWFSSTERP</sequence>
<reference evidence="2" key="1">
    <citation type="journal article" date="2013" name="PLoS ONE">
        <title>Direct detection of alternative open reading frames translation products in human significantly expands the proteome.</title>
        <authorList>
            <person name="Vanderperre B."/>
            <person name="Lucier J.-F."/>
            <person name="Motard J."/>
            <person name="Tremblay G."/>
            <person name="Vanderperre S."/>
            <person name="Wisztorski M."/>
            <person name="Salzet M."/>
            <person name="Boisvert F.-M."/>
            <person name="Roucou X."/>
        </authorList>
    </citation>
    <scope>NUCLEOTIDE SEQUENCE</scope>
</reference>
<name>L8E8P7_HUMAN</name>
<proteinExistence type="predicted"/>
<protein>
    <submittedName>
        <fullName evidence="2">Alternative protein SPATS2L</fullName>
    </submittedName>
</protein>
<dbReference type="ChiTaRS" id="SPATS2L">
    <property type="organism name" value="human"/>
</dbReference>
<gene>
    <name evidence="2" type="primary">SPATS2L</name>
</gene>
<accession>L8E8P7</accession>
<dbReference type="AlphaFoldDB" id="L8E8P7"/>
<organism evidence="2">
    <name type="scientific">Homo sapiens</name>
    <name type="common">Human</name>
    <dbReference type="NCBI Taxonomy" id="9606"/>
    <lineage>
        <taxon>Eukaryota</taxon>
        <taxon>Metazoa</taxon>
        <taxon>Chordata</taxon>
        <taxon>Craniata</taxon>
        <taxon>Vertebrata</taxon>
        <taxon>Euteleostomi</taxon>
        <taxon>Mammalia</taxon>
        <taxon>Eutheria</taxon>
        <taxon>Euarchontoglires</taxon>
        <taxon>Primates</taxon>
        <taxon>Haplorrhini</taxon>
        <taxon>Catarrhini</taxon>
        <taxon>Hominidae</taxon>
        <taxon>Homo</taxon>
    </lineage>
</organism>
<dbReference type="OrthoDB" id="6136201at2759"/>
<evidence type="ECO:0000256" key="1">
    <source>
        <dbReference type="SAM" id="MobiDB-lite"/>
    </source>
</evidence>
<dbReference type="EMBL" id="HF584017">
    <property type="protein sequence ID" value="CCQ43514.1"/>
    <property type="molecule type" value="Genomic_DNA"/>
</dbReference>